<dbReference type="Proteomes" id="UP000283627">
    <property type="component" value="Unassembled WGS sequence"/>
</dbReference>
<gene>
    <name evidence="2" type="ORF">BK665_26095</name>
</gene>
<evidence type="ECO:0000256" key="1">
    <source>
        <dbReference type="SAM" id="SignalP"/>
    </source>
</evidence>
<evidence type="ECO:0000313" key="2">
    <source>
        <dbReference type="EMBL" id="RON47823.1"/>
    </source>
</evidence>
<sequence>MSVSQFNSIRAIASVTLLAALLSGCSVNGNYTDATEPDAAKLRFVANTDNASLSYFDAQHCDGQTTGMLNNLFLGDTPRRVGMSVAPPADARGYLEIKLKPDQEAYLRINTQVGYSVCGGAFTLKPERNAEYELTFSSGNRQCTTLLQRVARVDGKDVRTPLVIEHKGLAACNGRNPLFVKLPDPLPDTPQRVTWINQIIDSSVIPVMKPDPTKDAADRSTPEKLDKLIAERQGKLGFTLPDDYWALYRQNLIAFDNEAAQNKAETLKRYTDEYRLRLQRLDDKQLEDWAKPEDKSAKPANKAAFEEYKSMALYYFQAQKSVLVDTINHHLDRMAQMDRQYQVCERYSGCWKLSAR</sequence>
<reference evidence="2 3" key="1">
    <citation type="submission" date="2016-10" db="EMBL/GenBank/DDBJ databases">
        <title>Comparative genome analysis of multiple Pseudomonas spp. focuses on biocontrol and plant growth promoting traits.</title>
        <authorList>
            <person name="Tao X.-Y."/>
            <person name="Taylor C.G."/>
        </authorList>
    </citation>
    <scope>NUCLEOTIDE SEQUENCE [LARGE SCALE GENOMIC DNA]</scope>
    <source>
        <strain evidence="2 3">39A2</strain>
    </source>
</reference>
<dbReference type="RefSeq" id="WP_123409765.1">
    <property type="nucleotide sequence ID" value="NZ_MOBP01000021.1"/>
</dbReference>
<keyword evidence="1" id="KW-0732">Signal</keyword>
<proteinExistence type="predicted"/>
<name>A0A423K7V6_9PSED</name>
<dbReference type="AlphaFoldDB" id="A0A423K7V6"/>
<dbReference type="EMBL" id="MOBP01000021">
    <property type="protein sequence ID" value="RON47823.1"/>
    <property type="molecule type" value="Genomic_DNA"/>
</dbReference>
<protein>
    <recommendedName>
        <fullName evidence="4">Lipoprotein</fullName>
    </recommendedName>
</protein>
<organism evidence="2 3">
    <name type="scientific">Pseudomonas frederiksbergensis</name>
    <dbReference type="NCBI Taxonomy" id="104087"/>
    <lineage>
        <taxon>Bacteria</taxon>
        <taxon>Pseudomonadati</taxon>
        <taxon>Pseudomonadota</taxon>
        <taxon>Gammaproteobacteria</taxon>
        <taxon>Pseudomonadales</taxon>
        <taxon>Pseudomonadaceae</taxon>
        <taxon>Pseudomonas</taxon>
    </lineage>
</organism>
<feature type="chain" id="PRO_5019277279" description="Lipoprotein" evidence="1">
    <location>
        <begin position="29"/>
        <end position="356"/>
    </location>
</feature>
<dbReference type="OrthoDB" id="7017945at2"/>
<comment type="caution">
    <text evidence="2">The sequence shown here is derived from an EMBL/GenBank/DDBJ whole genome shotgun (WGS) entry which is preliminary data.</text>
</comment>
<evidence type="ECO:0000313" key="3">
    <source>
        <dbReference type="Proteomes" id="UP000283627"/>
    </source>
</evidence>
<evidence type="ECO:0008006" key="4">
    <source>
        <dbReference type="Google" id="ProtNLM"/>
    </source>
</evidence>
<accession>A0A423K7V6</accession>
<feature type="signal peptide" evidence="1">
    <location>
        <begin position="1"/>
        <end position="28"/>
    </location>
</feature>